<dbReference type="InterPro" id="IPR007304">
    <property type="entry name" value="TAP46-like"/>
</dbReference>
<gene>
    <name evidence="2" type="ORF">BOKJ2_LOCUS11076</name>
</gene>
<dbReference type="Proteomes" id="UP000783686">
    <property type="component" value="Unassembled WGS sequence"/>
</dbReference>
<dbReference type="Gene3D" id="1.25.40.540">
    <property type="entry name" value="TAP42-like family"/>
    <property type="match status" value="1"/>
</dbReference>
<dbReference type="Pfam" id="PF04177">
    <property type="entry name" value="TAP42"/>
    <property type="match status" value="1"/>
</dbReference>
<dbReference type="PANTHER" id="PTHR10933">
    <property type="entry name" value="IMMUNOGLOBULIN-BINDING PROTEIN 1"/>
    <property type="match status" value="1"/>
</dbReference>
<dbReference type="GO" id="GO:0009966">
    <property type="term" value="P:regulation of signal transduction"/>
    <property type="evidence" value="ECO:0007669"/>
    <property type="project" value="InterPro"/>
</dbReference>
<dbReference type="EMBL" id="CAJFDH010000005">
    <property type="protein sequence ID" value="CAD5224432.1"/>
    <property type="molecule type" value="Genomic_DNA"/>
</dbReference>
<dbReference type="Proteomes" id="UP000614601">
    <property type="component" value="Unassembled WGS sequence"/>
</dbReference>
<feature type="compositionally biased region" description="Polar residues" evidence="1">
    <location>
        <begin position="261"/>
        <end position="276"/>
    </location>
</feature>
<evidence type="ECO:0008006" key="4">
    <source>
        <dbReference type="Google" id="ProtNLM"/>
    </source>
</evidence>
<name>A0A811L9P7_9BILA</name>
<dbReference type="GO" id="GO:0005829">
    <property type="term" value="C:cytosol"/>
    <property type="evidence" value="ECO:0007669"/>
    <property type="project" value="TreeGrafter"/>
</dbReference>
<evidence type="ECO:0000313" key="3">
    <source>
        <dbReference type="Proteomes" id="UP000614601"/>
    </source>
</evidence>
<dbReference type="GO" id="GO:0035303">
    <property type="term" value="P:regulation of dephosphorylation"/>
    <property type="evidence" value="ECO:0007669"/>
    <property type="project" value="TreeGrafter"/>
</dbReference>
<accession>A0A811L9P7</accession>
<dbReference type="EMBL" id="CAJFCW020000005">
    <property type="protein sequence ID" value="CAG9119859.1"/>
    <property type="molecule type" value="Genomic_DNA"/>
</dbReference>
<proteinExistence type="predicted"/>
<organism evidence="2 3">
    <name type="scientific">Bursaphelenchus okinawaensis</name>
    <dbReference type="NCBI Taxonomy" id="465554"/>
    <lineage>
        <taxon>Eukaryota</taxon>
        <taxon>Metazoa</taxon>
        <taxon>Ecdysozoa</taxon>
        <taxon>Nematoda</taxon>
        <taxon>Chromadorea</taxon>
        <taxon>Rhabditida</taxon>
        <taxon>Tylenchina</taxon>
        <taxon>Tylenchomorpha</taxon>
        <taxon>Aphelenchoidea</taxon>
        <taxon>Aphelenchoididae</taxon>
        <taxon>Bursaphelenchus</taxon>
    </lineage>
</organism>
<feature type="region of interest" description="Disordered" evidence="1">
    <location>
        <begin position="261"/>
        <end position="327"/>
    </location>
</feature>
<feature type="compositionally biased region" description="Basic and acidic residues" evidence="1">
    <location>
        <begin position="293"/>
        <end position="317"/>
    </location>
</feature>
<dbReference type="GO" id="GO:0051721">
    <property type="term" value="F:protein phosphatase 2A binding"/>
    <property type="evidence" value="ECO:0007669"/>
    <property type="project" value="TreeGrafter"/>
</dbReference>
<evidence type="ECO:0000313" key="2">
    <source>
        <dbReference type="EMBL" id="CAD5224432.1"/>
    </source>
</evidence>
<protein>
    <recommendedName>
        <fullName evidence="4">TAP42-like protein</fullName>
    </recommendedName>
</protein>
<dbReference type="AlphaFoldDB" id="A0A811L9P7"/>
<comment type="caution">
    <text evidence="2">The sequence shown here is derived from an EMBL/GenBank/DDBJ whole genome shotgun (WGS) entry which is preliminary data.</text>
</comment>
<sequence>MADDLGDHTTLEQDFNECQLIVDKLENDESVPEEQIVKTMKKLEELQNIMTSSDFVSANDCLEDFSTQTMKLLLIEVYLGRVVESLHEKDRRKQLQRVKGLYNGYLVTAEVYGFSPINEGIPRDAADRTSSQGLITDAAISRNRKMYFYCMEDELKQEIDALNAQMNPDDGTMRSLYEKKLRLWCLKAVRSSEMNNRELEMLKFRDEMTNADREQLAKRPEITPLKTKFIPKRETEQGKVFGMGYPSLPSQTVNEWYEQQVSSGRFKTQKPVTITGNEDEKHESEDEDAGPEAVRDQRDEEKRQKDMRMDEYKDTHPRGWGNMYGKG</sequence>
<keyword evidence="3" id="KW-1185">Reference proteome</keyword>
<dbReference type="OrthoDB" id="10261753at2759"/>
<dbReference type="PANTHER" id="PTHR10933:SF9">
    <property type="entry name" value="IMMUNOGLOBULIN-BINDING PROTEIN 1"/>
    <property type="match status" value="1"/>
</dbReference>
<reference evidence="2" key="1">
    <citation type="submission" date="2020-09" db="EMBL/GenBank/DDBJ databases">
        <authorList>
            <person name="Kikuchi T."/>
        </authorList>
    </citation>
    <scope>NUCLEOTIDE SEQUENCE</scope>
    <source>
        <strain evidence="2">SH1</strain>
    </source>
</reference>
<evidence type="ECO:0000256" key="1">
    <source>
        <dbReference type="SAM" id="MobiDB-lite"/>
    </source>
</evidence>
<dbReference type="InterPro" id="IPR038511">
    <property type="entry name" value="TAP42/TAP46-like_sf"/>
</dbReference>